<protein>
    <submittedName>
        <fullName evidence="2">Uncharacterized protein</fullName>
    </submittedName>
</protein>
<organism evidence="2 3">
    <name type="scientific">Crateriforma conspicua</name>
    <dbReference type="NCBI Taxonomy" id="2527996"/>
    <lineage>
        <taxon>Bacteria</taxon>
        <taxon>Pseudomonadati</taxon>
        <taxon>Planctomycetota</taxon>
        <taxon>Planctomycetia</taxon>
        <taxon>Planctomycetales</taxon>
        <taxon>Planctomycetaceae</taxon>
        <taxon>Crateriforma</taxon>
    </lineage>
</organism>
<dbReference type="EMBL" id="SJPZ01000001">
    <property type="protein sequence ID" value="TWU66884.1"/>
    <property type="molecule type" value="Genomic_DNA"/>
</dbReference>
<dbReference type="RefSeq" id="WP_231604612.1">
    <property type="nucleotide sequence ID" value="NZ_SJPZ01000001.1"/>
</dbReference>
<reference evidence="2 3" key="1">
    <citation type="submission" date="2019-02" db="EMBL/GenBank/DDBJ databases">
        <title>Deep-cultivation of Planctomycetes and their phenomic and genomic characterization uncovers novel biology.</title>
        <authorList>
            <person name="Wiegand S."/>
            <person name="Jogler M."/>
            <person name="Boedeker C."/>
            <person name="Pinto D."/>
            <person name="Vollmers J."/>
            <person name="Rivas-Marin E."/>
            <person name="Kohn T."/>
            <person name="Peeters S.H."/>
            <person name="Heuer A."/>
            <person name="Rast P."/>
            <person name="Oberbeckmann S."/>
            <person name="Bunk B."/>
            <person name="Jeske O."/>
            <person name="Meyerdierks A."/>
            <person name="Storesund J.E."/>
            <person name="Kallscheuer N."/>
            <person name="Luecker S."/>
            <person name="Lage O.M."/>
            <person name="Pohl T."/>
            <person name="Merkel B.J."/>
            <person name="Hornburger P."/>
            <person name="Mueller R.-W."/>
            <person name="Bruemmer F."/>
            <person name="Labrenz M."/>
            <person name="Spormann A.M."/>
            <person name="Op Den Camp H."/>
            <person name="Overmann J."/>
            <person name="Amann R."/>
            <person name="Jetten M.S.M."/>
            <person name="Mascher T."/>
            <person name="Medema M.H."/>
            <person name="Devos D.P."/>
            <person name="Kaster A.-K."/>
            <person name="Ovreas L."/>
            <person name="Rohde M."/>
            <person name="Galperin M.Y."/>
            <person name="Jogler C."/>
        </authorList>
    </citation>
    <scope>NUCLEOTIDE SEQUENCE [LARGE SCALE GENOMIC DNA]</scope>
    <source>
        <strain evidence="2 3">V7</strain>
    </source>
</reference>
<evidence type="ECO:0000256" key="1">
    <source>
        <dbReference type="SAM" id="MobiDB-lite"/>
    </source>
</evidence>
<evidence type="ECO:0000313" key="2">
    <source>
        <dbReference type="EMBL" id="TWU66884.1"/>
    </source>
</evidence>
<gene>
    <name evidence="2" type="ORF">V7x_24550</name>
</gene>
<dbReference type="AlphaFoldDB" id="A0A5C6FX23"/>
<sequence>MNHIVQSSFALHAKVLVIAVVLFQSKISATPRFTGATAIEKAKCRKAECVASLVCMREYGVLDPKNPDIHAMSERLFPSKIGESNLWMRALESTAPAFEFKKKDSRSNPFKKTRRRSQKEQREFWKRLDRIQRFPPGWDST</sequence>
<name>A0A5C6FX23_9PLAN</name>
<feature type="region of interest" description="Disordered" evidence="1">
    <location>
        <begin position="102"/>
        <end position="122"/>
    </location>
</feature>
<dbReference type="Proteomes" id="UP000316476">
    <property type="component" value="Unassembled WGS sequence"/>
</dbReference>
<proteinExistence type="predicted"/>
<comment type="caution">
    <text evidence="2">The sequence shown here is derived from an EMBL/GenBank/DDBJ whole genome shotgun (WGS) entry which is preliminary data.</text>
</comment>
<accession>A0A5C6FX23</accession>
<evidence type="ECO:0000313" key="3">
    <source>
        <dbReference type="Proteomes" id="UP000316476"/>
    </source>
</evidence>